<evidence type="ECO:0000256" key="4">
    <source>
        <dbReference type="SAM" id="SignalP"/>
    </source>
</evidence>
<dbReference type="PROSITE" id="PS00122">
    <property type="entry name" value="CARBOXYLESTERASE_B_1"/>
    <property type="match status" value="1"/>
</dbReference>
<evidence type="ECO:0000256" key="3">
    <source>
        <dbReference type="RuleBase" id="RU361235"/>
    </source>
</evidence>
<dbReference type="SUPFAM" id="SSF53474">
    <property type="entry name" value="alpha/beta-Hydrolases"/>
    <property type="match status" value="1"/>
</dbReference>
<evidence type="ECO:0000259" key="5">
    <source>
        <dbReference type="Pfam" id="PF00135"/>
    </source>
</evidence>
<dbReference type="InterPro" id="IPR019826">
    <property type="entry name" value="Carboxylesterase_B_AS"/>
</dbReference>
<dbReference type="Proteomes" id="UP001175227">
    <property type="component" value="Unassembled WGS sequence"/>
</dbReference>
<protein>
    <recommendedName>
        <fullName evidence="3">Carboxylic ester hydrolase</fullName>
        <ecNumber evidence="3">3.1.1.-</ecNumber>
    </recommendedName>
</protein>
<dbReference type="EC" id="3.1.1.-" evidence="3"/>
<dbReference type="InterPro" id="IPR002018">
    <property type="entry name" value="CarbesteraseB"/>
</dbReference>
<evidence type="ECO:0000256" key="1">
    <source>
        <dbReference type="ARBA" id="ARBA00005964"/>
    </source>
</evidence>
<keyword evidence="7" id="KW-1185">Reference proteome</keyword>
<keyword evidence="2 3" id="KW-0378">Hydrolase</keyword>
<dbReference type="Gene3D" id="3.40.50.1820">
    <property type="entry name" value="alpha/beta hydrolase"/>
    <property type="match status" value="1"/>
</dbReference>
<keyword evidence="4" id="KW-0732">Signal</keyword>
<dbReference type="GO" id="GO:0016787">
    <property type="term" value="F:hydrolase activity"/>
    <property type="evidence" value="ECO:0007669"/>
    <property type="project" value="UniProtKB-KW"/>
</dbReference>
<evidence type="ECO:0000256" key="2">
    <source>
        <dbReference type="ARBA" id="ARBA00022801"/>
    </source>
</evidence>
<name>A0AA39T9G7_9AGAR</name>
<reference evidence="6" key="1">
    <citation type="submission" date="2023-06" db="EMBL/GenBank/DDBJ databases">
        <authorList>
            <consortium name="Lawrence Berkeley National Laboratory"/>
            <person name="Ahrendt S."/>
            <person name="Sahu N."/>
            <person name="Indic B."/>
            <person name="Wong-Bajracharya J."/>
            <person name="Merenyi Z."/>
            <person name="Ke H.-M."/>
            <person name="Monk M."/>
            <person name="Kocsube S."/>
            <person name="Drula E."/>
            <person name="Lipzen A."/>
            <person name="Balint B."/>
            <person name="Henrissat B."/>
            <person name="Andreopoulos B."/>
            <person name="Martin F.M."/>
            <person name="Harder C.B."/>
            <person name="Rigling D."/>
            <person name="Ford K.L."/>
            <person name="Foster G.D."/>
            <person name="Pangilinan J."/>
            <person name="Papanicolaou A."/>
            <person name="Barry K."/>
            <person name="LaButti K."/>
            <person name="Viragh M."/>
            <person name="Koriabine M."/>
            <person name="Yan M."/>
            <person name="Riley R."/>
            <person name="Champramary S."/>
            <person name="Plett K.L."/>
            <person name="Tsai I.J."/>
            <person name="Slot J."/>
            <person name="Sipos G."/>
            <person name="Plett J."/>
            <person name="Nagy L.G."/>
            <person name="Grigoriev I.V."/>
        </authorList>
    </citation>
    <scope>NUCLEOTIDE SEQUENCE</scope>
    <source>
        <strain evidence="6">ICMP 16352</strain>
    </source>
</reference>
<feature type="signal peptide" evidence="4">
    <location>
        <begin position="1"/>
        <end position="15"/>
    </location>
</feature>
<comment type="similarity">
    <text evidence="1 3">Belongs to the type-B carboxylesterase/lipase family.</text>
</comment>
<dbReference type="InterPro" id="IPR050309">
    <property type="entry name" value="Type-B_Carboxylest/Lipase"/>
</dbReference>
<evidence type="ECO:0000313" key="7">
    <source>
        <dbReference type="Proteomes" id="UP001175227"/>
    </source>
</evidence>
<dbReference type="PANTHER" id="PTHR11559">
    <property type="entry name" value="CARBOXYLESTERASE"/>
    <property type="match status" value="1"/>
</dbReference>
<comment type="caution">
    <text evidence="6">The sequence shown here is derived from an EMBL/GenBank/DDBJ whole genome shotgun (WGS) entry which is preliminary data.</text>
</comment>
<proteinExistence type="inferred from homology"/>
<gene>
    <name evidence="6" type="ORF">IW261DRAFT_1503170</name>
</gene>
<dbReference type="InterPro" id="IPR019819">
    <property type="entry name" value="Carboxylesterase_B_CS"/>
</dbReference>
<dbReference type="Pfam" id="PF00135">
    <property type="entry name" value="COesterase"/>
    <property type="match status" value="1"/>
</dbReference>
<feature type="chain" id="PRO_5041456173" description="Carboxylic ester hydrolase" evidence="4">
    <location>
        <begin position="16"/>
        <end position="564"/>
    </location>
</feature>
<feature type="domain" description="Carboxylesterase type B" evidence="5">
    <location>
        <begin position="26"/>
        <end position="533"/>
    </location>
</feature>
<accession>A0AA39T9G7</accession>
<dbReference type="PROSITE" id="PS00941">
    <property type="entry name" value="CARBOXYLESTERASE_B_2"/>
    <property type="match status" value="1"/>
</dbReference>
<sequence length="564" mass="61444">MDLLFFLVLIPSVLALEDFTSNLGPIVDLGYTSFVGNDTSPSGIRHGPVVFFGGISYAQPPVGPLRWRAPRSMDEYVVNDHEIVDARNWGPPCLQVPAMVGIGSEDCLTLNVWKPRNANIGDALPVAVYIHGGGFSSNSPQGFPLHDWVEQHPSGLIGVSIAYRLGILGFLGGHLVAADGDLNVGLLDQRAALEWIQRHIHNFGGDPSNVTIYGESAGGASVMMQITAYGGTRLLPFKRAVAQSIAFGPTRTDVEVEETFSNVAQLIGCPPHGPNALKCLRNASLGAIVSASNRLPTTEPSQFAPVVEGPAGFMPGLPTRLIASGNFIPVEYIGGHCTGDGRTFTLGQPDDFQSDEDVRNLILYWWPALSNTTLRQALKLYPSPDVPRSPFSTQWDRVSMIARDIDFWCLNWFLAETLTDSGVDNVYSYAWDAPDTVLYQTQPYLGAMHTSDLYYLFSGTNTFGNAGNTFTPFNASEAILAKEAIAYWTTFASSGDPSSFTSATSLLSSSSWEKYVTPNNTRQRMVFIRGNNTKTASRMKSISGAEIDRCKFWMSEDVIAELRI</sequence>
<dbReference type="AlphaFoldDB" id="A0AA39T9G7"/>
<dbReference type="EMBL" id="JAUEPR010000031">
    <property type="protein sequence ID" value="KAK0473741.1"/>
    <property type="molecule type" value="Genomic_DNA"/>
</dbReference>
<organism evidence="6 7">
    <name type="scientific">Armillaria novae-zelandiae</name>
    <dbReference type="NCBI Taxonomy" id="153914"/>
    <lineage>
        <taxon>Eukaryota</taxon>
        <taxon>Fungi</taxon>
        <taxon>Dikarya</taxon>
        <taxon>Basidiomycota</taxon>
        <taxon>Agaricomycotina</taxon>
        <taxon>Agaricomycetes</taxon>
        <taxon>Agaricomycetidae</taxon>
        <taxon>Agaricales</taxon>
        <taxon>Marasmiineae</taxon>
        <taxon>Physalacriaceae</taxon>
        <taxon>Armillaria</taxon>
    </lineage>
</organism>
<evidence type="ECO:0000313" key="6">
    <source>
        <dbReference type="EMBL" id="KAK0473741.1"/>
    </source>
</evidence>
<dbReference type="InterPro" id="IPR029058">
    <property type="entry name" value="AB_hydrolase_fold"/>
</dbReference>